<dbReference type="PANTHER" id="PTHR30086">
    <property type="entry name" value="ARGININE EXPORTER PROTEIN ARGO"/>
    <property type="match status" value="1"/>
</dbReference>
<sequence>MNAFMTYVILGLSLSIPVGPINAAQIDRGARYGFKHAWLVGFGGMIADILYMLLIYFGVAHFLDTPFMKTFLWLFGAFVLIYTGIDTLRNLNKANISDTRSSVSSFGSFKSGFLLSIMNPLSILFWLGIYGSVLAQSLQEQGTTQILWNTLGIFTGIVLWDLIMSVVASSFHRYANVAVLRYISVFAGLSMIGFGFYFGYQAYLMLIH</sequence>
<evidence type="ECO:0000256" key="4">
    <source>
        <dbReference type="ARBA" id="ARBA00022989"/>
    </source>
</evidence>
<feature type="transmembrane region" description="Helical" evidence="6">
    <location>
        <begin position="39"/>
        <end position="59"/>
    </location>
</feature>
<organism evidence="7 8">
    <name type="scientific">Paenibacillus shirakamiensis</name>
    <dbReference type="NCBI Taxonomy" id="1265935"/>
    <lineage>
        <taxon>Bacteria</taxon>
        <taxon>Bacillati</taxon>
        <taxon>Bacillota</taxon>
        <taxon>Bacilli</taxon>
        <taxon>Bacillales</taxon>
        <taxon>Paenibacillaceae</taxon>
        <taxon>Paenibacillus</taxon>
    </lineage>
</organism>
<evidence type="ECO:0000313" key="7">
    <source>
        <dbReference type="EMBL" id="MBP1999883.1"/>
    </source>
</evidence>
<keyword evidence="8" id="KW-1185">Reference proteome</keyword>
<dbReference type="Pfam" id="PF01810">
    <property type="entry name" value="LysE"/>
    <property type="match status" value="1"/>
</dbReference>
<feature type="transmembrane region" description="Helical" evidence="6">
    <location>
        <begin position="111"/>
        <end position="134"/>
    </location>
</feature>
<gene>
    <name evidence="7" type="ORF">J2Z69_000902</name>
</gene>
<keyword evidence="5 6" id="KW-0472">Membrane</keyword>
<dbReference type="PANTHER" id="PTHR30086:SF6">
    <property type="entry name" value="AMINO ACID EFFLUX PROTEIN YCGF-RELATED"/>
    <property type="match status" value="1"/>
</dbReference>
<dbReference type="EMBL" id="JAGGLD010000001">
    <property type="protein sequence ID" value="MBP1999883.1"/>
    <property type="molecule type" value="Genomic_DNA"/>
</dbReference>
<feature type="transmembrane region" description="Helical" evidence="6">
    <location>
        <begin position="71"/>
        <end position="91"/>
    </location>
</feature>
<comment type="subcellular location">
    <subcellularLocation>
        <location evidence="1">Cell membrane</location>
        <topology evidence="1">Multi-pass membrane protein</topology>
    </subcellularLocation>
</comment>
<keyword evidence="3 6" id="KW-0812">Transmembrane</keyword>
<feature type="transmembrane region" description="Helical" evidence="6">
    <location>
        <begin position="179"/>
        <end position="200"/>
    </location>
</feature>
<evidence type="ECO:0000256" key="6">
    <source>
        <dbReference type="SAM" id="Phobius"/>
    </source>
</evidence>
<protein>
    <submittedName>
        <fullName evidence="7">Threonine/homoserine/homoserine lactone efflux protein</fullName>
    </submittedName>
</protein>
<evidence type="ECO:0000256" key="5">
    <source>
        <dbReference type="ARBA" id="ARBA00023136"/>
    </source>
</evidence>
<name>A0ABS4JDU0_9BACL</name>
<dbReference type="InterPro" id="IPR001123">
    <property type="entry name" value="LeuE-type"/>
</dbReference>
<evidence type="ECO:0000256" key="1">
    <source>
        <dbReference type="ARBA" id="ARBA00004651"/>
    </source>
</evidence>
<proteinExistence type="predicted"/>
<dbReference type="Proteomes" id="UP001519288">
    <property type="component" value="Unassembled WGS sequence"/>
</dbReference>
<keyword evidence="4 6" id="KW-1133">Transmembrane helix</keyword>
<evidence type="ECO:0000256" key="2">
    <source>
        <dbReference type="ARBA" id="ARBA00022475"/>
    </source>
</evidence>
<evidence type="ECO:0000313" key="8">
    <source>
        <dbReference type="Proteomes" id="UP001519288"/>
    </source>
</evidence>
<accession>A0ABS4JDU0</accession>
<reference evidence="7 8" key="1">
    <citation type="submission" date="2021-03" db="EMBL/GenBank/DDBJ databases">
        <title>Genomic Encyclopedia of Type Strains, Phase IV (KMG-IV): sequencing the most valuable type-strain genomes for metagenomic binning, comparative biology and taxonomic classification.</title>
        <authorList>
            <person name="Goeker M."/>
        </authorList>
    </citation>
    <scope>NUCLEOTIDE SEQUENCE [LARGE SCALE GENOMIC DNA]</scope>
    <source>
        <strain evidence="7 8">DSM 26806</strain>
    </source>
</reference>
<feature type="transmembrane region" description="Helical" evidence="6">
    <location>
        <begin position="146"/>
        <end position="167"/>
    </location>
</feature>
<keyword evidence="2" id="KW-1003">Cell membrane</keyword>
<dbReference type="RefSeq" id="WP_209859509.1">
    <property type="nucleotide sequence ID" value="NZ_JAGGLD010000001.1"/>
</dbReference>
<evidence type="ECO:0000256" key="3">
    <source>
        <dbReference type="ARBA" id="ARBA00022692"/>
    </source>
</evidence>
<comment type="caution">
    <text evidence="7">The sequence shown here is derived from an EMBL/GenBank/DDBJ whole genome shotgun (WGS) entry which is preliminary data.</text>
</comment>